<accession>A0A835HUJ3</accession>
<feature type="region of interest" description="Disordered" evidence="1">
    <location>
        <begin position="92"/>
        <end position="116"/>
    </location>
</feature>
<dbReference type="Proteomes" id="UP000631114">
    <property type="component" value="Unassembled WGS sequence"/>
</dbReference>
<organism evidence="2 3">
    <name type="scientific">Coptis chinensis</name>
    <dbReference type="NCBI Taxonomy" id="261450"/>
    <lineage>
        <taxon>Eukaryota</taxon>
        <taxon>Viridiplantae</taxon>
        <taxon>Streptophyta</taxon>
        <taxon>Embryophyta</taxon>
        <taxon>Tracheophyta</taxon>
        <taxon>Spermatophyta</taxon>
        <taxon>Magnoliopsida</taxon>
        <taxon>Ranunculales</taxon>
        <taxon>Ranunculaceae</taxon>
        <taxon>Coptidoideae</taxon>
        <taxon>Coptis</taxon>
    </lineage>
</organism>
<gene>
    <name evidence="2" type="ORF">IFM89_033442</name>
</gene>
<evidence type="ECO:0000313" key="3">
    <source>
        <dbReference type="Proteomes" id="UP000631114"/>
    </source>
</evidence>
<dbReference type="PANTHER" id="PTHR36378">
    <property type="entry name" value="COTTON FIBER PROTEIN"/>
    <property type="match status" value="1"/>
</dbReference>
<protein>
    <submittedName>
        <fullName evidence="2">Uncharacterized protein</fullName>
    </submittedName>
</protein>
<proteinExistence type="predicted"/>
<evidence type="ECO:0000256" key="1">
    <source>
        <dbReference type="SAM" id="MobiDB-lite"/>
    </source>
</evidence>
<comment type="caution">
    <text evidence="2">The sequence shown here is derived from an EMBL/GenBank/DDBJ whole genome shotgun (WGS) entry which is preliminary data.</text>
</comment>
<sequence length="279" mass="31467">MEIDEAIPIHNKPARHLSTKKHGFLNLVRIAVYMIKRRSAKTGQVEVASKGLWKRLVGAMRPLHHQHLQHQQSPRLTINVGGESPYAYTFHDVPPTPMSPPHGGDSPFSSSTSDGTKSRYASALNLQELAKESDETDENIEVVIEEGYFEDGGDELIDARAEEFIANFYEEMRLQRLESITRYNEMIQQKGQCVGDDWGWNFDVGAYLLMMKEYPVGQGILNIVHSQVQVILSRFDIGLLPRNKFPSELMVREVKKESTSVACSFMAVLFEQGLGFGPL</sequence>
<dbReference type="OrthoDB" id="1926607at2759"/>
<evidence type="ECO:0000313" key="2">
    <source>
        <dbReference type="EMBL" id="KAF9607235.1"/>
    </source>
</evidence>
<dbReference type="EMBL" id="JADFTS010000005">
    <property type="protein sequence ID" value="KAF9607235.1"/>
    <property type="molecule type" value="Genomic_DNA"/>
</dbReference>
<dbReference type="Pfam" id="PF05553">
    <property type="entry name" value="DUF761"/>
    <property type="match status" value="1"/>
</dbReference>
<keyword evidence="3" id="KW-1185">Reference proteome</keyword>
<dbReference type="InterPro" id="IPR008480">
    <property type="entry name" value="DUF761_pln"/>
</dbReference>
<name>A0A835HUJ3_9MAGN</name>
<dbReference type="AlphaFoldDB" id="A0A835HUJ3"/>
<reference evidence="2 3" key="1">
    <citation type="submission" date="2020-10" db="EMBL/GenBank/DDBJ databases">
        <title>The Coptis chinensis genome and diversification of protoberbering-type alkaloids.</title>
        <authorList>
            <person name="Wang B."/>
            <person name="Shu S."/>
            <person name="Song C."/>
            <person name="Liu Y."/>
        </authorList>
    </citation>
    <scope>NUCLEOTIDE SEQUENCE [LARGE SCALE GENOMIC DNA]</scope>
    <source>
        <strain evidence="2">HL-2020</strain>
        <tissue evidence="2">Leaf</tissue>
    </source>
</reference>
<dbReference type="PANTHER" id="PTHR36378:SF1">
    <property type="entry name" value="COTTON FIBER PROTEIN"/>
    <property type="match status" value="1"/>
</dbReference>